<dbReference type="EMBL" id="HACM01009058">
    <property type="protein sequence ID" value="CRZ09500.1"/>
    <property type="molecule type" value="Transcribed_RNA"/>
</dbReference>
<feature type="non-terminal residue" evidence="1">
    <location>
        <position position="1"/>
    </location>
</feature>
<name>A0A0H5R5R9_9EUKA</name>
<accession>A0A0H5R5R9</accession>
<evidence type="ECO:0000313" key="1">
    <source>
        <dbReference type="EMBL" id="CRZ09500.1"/>
    </source>
</evidence>
<sequence>DLLDALEVTHSFIPMSLPLGCYVQHLDSSRRPDQPPNAGAVKLIADQMSKYELISLSMGGHTAQEQIELMTNGFWPQMTSRSAALLSSKGDYLSAIICIPYRSLDFIQGQRITRAIRDNDMSSLNGISEKLIEYFLADKYPEILCFLAECDTAAAEVALRQDESKDVIAAKKLAEYVAHDNNCEPGSHWVEELGLIASDDDAPLGSMTGLIPVILKEMWLGGIKMAIGHYNNYSATVAIRTGGVQIVKVEYCQAKSLGPRPCEDVNAKRFKFMQTEIPNRGLPAEFMIVHDLEELSRKLQWTK</sequence>
<reference evidence="1" key="1">
    <citation type="submission" date="2015-04" db="EMBL/GenBank/DDBJ databases">
        <title>The genome sequence of the plant pathogenic Rhizarian Plasmodiophora brassicae reveals insights in its biotrophic life cycle and the origin of chitin synthesis.</title>
        <authorList>
            <person name="Schwelm A."/>
            <person name="Fogelqvist J."/>
            <person name="Knaust A."/>
            <person name="Julke S."/>
            <person name="Lilja T."/>
            <person name="Dhandapani V."/>
            <person name="Bonilla-Rosso G."/>
            <person name="Karlsson M."/>
            <person name="Shevchenko A."/>
            <person name="Choi S.R."/>
            <person name="Kim H.G."/>
            <person name="Park J.Y."/>
            <person name="Lim Y.P."/>
            <person name="Ludwig-Muller J."/>
            <person name="Dixelius C."/>
        </authorList>
    </citation>
    <scope>NUCLEOTIDE SEQUENCE</scope>
    <source>
        <tissue evidence="1">Potato root galls</tissue>
    </source>
</reference>
<protein>
    <submittedName>
        <fullName evidence="1">Uncharacterized protein</fullName>
    </submittedName>
</protein>
<proteinExistence type="predicted"/>
<organism evidence="1">
    <name type="scientific">Spongospora subterranea</name>
    <dbReference type="NCBI Taxonomy" id="70186"/>
    <lineage>
        <taxon>Eukaryota</taxon>
        <taxon>Sar</taxon>
        <taxon>Rhizaria</taxon>
        <taxon>Endomyxa</taxon>
        <taxon>Phytomyxea</taxon>
        <taxon>Plasmodiophorida</taxon>
        <taxon>Plasmodiophoridae</taxon>
        <taxon>Spongospora</taxon>
    </lineage>
</organism>
<dbReference type="AlphaFoldDB" id="A0A0H5R5R9"/>